<evidence type="ECO:0000313" key="2">
    <source>
        <dbReference type="EMBL" id="ACB82092.1"/>
    </source>
</evidence>
<feature type="domain" description="Methyltransferase type 12" evidence="1">
    <location>
        <begin position="30"/>
        <end position="123"/>
    </location>
</feature>
<dbReference type="STRING" id="441620.Mpop_3965"/>
<proteinExistence type="predicted"/>
<dbReference type="SUPFAM" id="SSF53335">
    <property type="entry name" value="S-adenosyl-L-methionine-dependent methyltransferases"/>
    <property type="match status" value="1"/>
</dbReference>
<dbReference type="InterPro" id="IPR013217">
    <property type="entry name" value="Methyltransf_12"/>
</dbReference>
<keyword evidence="2" id="KW-0489">Methyltransferase</keyword>
<dbReference type="Proteomes" id="UP000007136">
    <property type="component" value="Chromosome"/>
</dbReference>
<dbReference type="EMBL" id="CP001029">
    <property type="protein sequence ID" value="ACB82092.1"/>
    <property type="molecule type" value="Genomic_DNA"/>
</dbReference>
<dbReference type="eggNOG" id="COG0500">
    <property type="taxonomic scope" value="Bacteria"/>
</dbReference>
<dbReference type="InterPro" id="IPR029063">
    <property type="entry name" value="SAM-dependent_MTases_sf"/>
</dbReference>
<gene>
    <name evidence="2" type="ordered locus">Mpop_3965</name>
</gene>
<evidence type="ECO:0000259" key="1">
    <source>
        <dbReference type="Pfam" id="PF08242"/>
    </source>
</evidence>
<dbReference type="AlphaFoldDB" id="B1ZAN6"/>
<dbReference type="GO" id="GO:0008168">
    <property type="term" value="F:methyltransferase activity"/>
    <property type="evidence" value="ECO:0007669"/>
    <property type="project" value="UniProtKB-KW"/>
</dbReference>
<dbReference type="GO" id="GO:0032259">
    <property type="term" value="P:methylation"/>
    <property type="evidence" value="ECO:0007669"/>
    <property type="project" value="UniProtKB-KW"/>
</dbReference>
<protein>
    <submittedName>
        <fullName evidence="2">Methyltransferase type 12</fullName>
    </submittedName>
</protein>
<keyword evidence="2" id="KW-0808">Transferase</keyword>
<sequence length="206" mass="23829">MYYNTARDDCANLNMIVDEAIPDRRSLRMLEFASGYGRMTRFLAARDDRYKMTACDIHPQAVEFVSQKLKIPAFVSNSVPEKLDISGRFDCVFTLSFFTHVPLSTWFRWLEKLWSLVDVGGLLIFTTHGHVTHQLREPNIPIVDGFGFRSGSEQHDLDQDEFGTTYSLPEFVVQQIRKLPNSRIQSFREGLWFGHQDAYCILKLPN</sequence>
<reference evidence="2" key="1">
    <citation type="submission" date="2008-04" db="EMBL/GenBank/DDBJ databases">
        <title>Complete sequence of chromosome of Methylobacterium populi BJ001.</title>
        <authorList>
            <consortium name="US DOE Joint Genome Institute"/>
            <person name="Copeland A."/>
            <person name="Lucas S."/>
            <person name="Lapidus A."/>
            <person name="Glavina del Rio T."/>
            <person name="Dalin E."/>
            <person name="Tice H."/>
            <person name="Bruce D."/>
            <person name="Goodwin L."/>
            <person name="Pitluck S."/>
            <person name="Chertkov O."/>
            <person name="Brettin T."/>
            <person name="Detter J.C."/>
            <person name="Han C."/>
            <person name="Kuske C.R."/>
            <person name="Schmutz J."/>
            <person name="Larimer F."/>
            <person name="Land M."/>
            <person name="Hauser L."/>
            <person name="Kyrpides N."/>
            <person name="Mikhailova N."/>
            <person name="Marx C."/>
            <person name="Richardson P."/>
        </authorList>
    </citation>
    <scope>NUCLEOTIDE SEQUENCE [LARGE SCALE GENOMIC DNA]</scope>
    <source>
        <strain evidence="2">BJ001</strain>
    </source>
</reference>
<organism evidence="2 3">
    <name type="scientific">Methylorubrum populi (strain ATCC BAA-705 / NCIMB 13946 / BJ001)</name>
    <name type="common">Methylobacterium populi</name>
    <dbReference type="NCBI Taxonomy" id="441620"/>
    <lineage>
        <taxon>Bacteria</taxon>
        <taxon>Pseudomonadati</taxon>
        <taxon>Pseudomonadota</taxon>
        <taxon>Alphaproteobacteria</taxon>
        <taxon>Hyphomicrobiales</taxon>
        <taxon>Methylobacteriaceae</taxon>
        <taxon>Methylorubrum</taxon>
    </lineage>
</organism>
<dbReference type="HOGENOM" id="CLU_094112_0_0_5"/>
<name>B1ZAN6_METPB</name>
<evidence type="ECO:0000313" key="3">
    <source>
        <dbReference type="Proteomes" id="UP000007136"/>
    </source>
</evidence>
<dbReference type="Pfam" id="PF08242">
    <property type="entry name" value="Methyltransf_12"/>
    <property type="match status" value="1"/>
</dbReference>
<dbReference type="CDD" id="cd02440">
    <property type="entry name" value="AdoMet_MTases"/>
    <property type="match status" value="1"/>
</dbReference>
<accession>B1ZAN6</accession>
<dbReference type="Gene3D" id="3.40.50.150">
    <property type="entry name" value="Vaccinia Virus protein VP39"/>
    <property type="match status" value="1"/>
</dbReference>
<dbReference type="KEGG" id="mpo:Mpop_3965"/>